<dbReference type="CDD" id="cd19545">
    <property type="entry name" value="FUM14_C_NRPS-like"/>
    <property type="match status" value="1"/>
</dbReference>
<dbReference type="InterPro" id="IPR045851">
    <property type="entry name" value="AMP-bd_C_sf"/>
</dbReference>
<dbReference type="PROSITE" id="PS00455">
    <property type="entry name" value="AMP_BINDING"/>
    <property type="match status" value="1"/>
</dbReference>
<dbReference type="GO" id="GO:0043041">
    <property type="term" value="P:amino acid activation for nonribosomal peptide biosynthetic process"/>
    <property type="evidence" value="ECO:0007669"/>
    <property type="project" value="TreeGrafter"/>
</dbReference>
<dbReference type="Gene3D" id="1.10.1200.10">
    <property type="entry name" value="ACP-like"/>
    <property type="match status" value="2"/>
</dbReference>
<dbReference type="InterPro" id="IPR042099">
    <property type="entry name" value="ANL_N_sf"/>
</dbReference>
<dbReference type="SUPFAM" id="SSF47336">
    <property type="entry name" value="ACP-like"/>
    <property type="match status" value="2"/>
</dbReference>
<dbReference type="Proteomes" id="UP000009169">
    <property type="component" value="Unassembled WGS sequence"/>
</dbReference>
<evidence type="ECO:0000256" key="3">
    <source>
        <dbReference type="ARBA" id="ARBA00022598"/>
    </source>
</evidence>
<dbReference type="PANTHER" id="PTHR45527">
    <property type="entry name" value="NONRIBOSOMAL PEPTIDE SYNTHETASE"/>
    <property type="match status" value="1"/>
</dbReference>
<keyword evidence="7" id="KW-1185">Reference proteome</keyword>
<evidence type="ECO:0000256" key="2">
    <source>
        <dbReference type="ARBA" id="ARBA00022553"/>
    </source>
</evidence>
<dbReference type="HOGENOM" id="CLU_000022_60_2_1"/>
<dbReference type="GO" id="GO:0044550">
    <property type="term" value="P:secondary metabolite biosynthetic process"/>
    <property type="evidence" value="ECO:0007669"/>
    <property type="project" value="TreeGrafter"/>
</dbReference>
<feature type="domain" description="Carrier" evidence="5">
    <location>
        <begin position="1425"/>
        <end position="1501"/>
    </location>
</feature>
<feature type="domain" description="Carrier" evidence="5">
    <location>
        <begin position="373"/>
        <end position="449"/>
    </location>
</feature>
<dbReference type="FunFam" id="3.30.300.30:FF:000015">
    <property type="entry name" value="Nonribosomal peptide synthase SidD"/>
    <property type="match status" value="1"/>
</dbReference>
<dbReference type="GO" id="GO:0016874">
    <property type="term" value="F:ligase activity"/>
    <property type="evidence" value="ECO:0007669"/>
    <property type="project" value="UniProtKB-KW"/>
</dbReference>
<dbReference type="PROSITE" id="PS50075">
    <property type="entry name" value="CARRIER"/>
    <property type="match status" value="2"/>
</dbReference>
<dbReference type="GO" id="GO:0005737">
    <property type="term" value="C:cytoplasm"/>
    <property type="evidence" value="ECO:0007669"/>
    <property type="project" value="TreeGrafter"/>
</dbReference>
<evidence type="ECO:0000256" key="1">
    <source>
        <dbReference type="ARBA" id="ARBA00022450"/>
    </source>
</evidence>
<dbReference type="FunFam" id="1.10.1200.10:FF:000005">
    <property type="entry name" value="Nonribosomal peptide synthetase 1"/>
    <property type="match status" value="1"/>
</dbReference>
<dbReference type="GO" id="GO:0031177">
    <property type="term" value="F:phosphopantetheine binding"/>
    <property type="evidence" value="ECO:0007669"/>
    <property type="project" value="TreeGrafter"/>
</dbReference>
<dbReference type="FunFam" id="3.30.559.10:FF:000016">
    <property type="entry name" value="Nonribosomal peptide synthase Pes1"/>
    <property type="match status" value="1"/>
</dbReference>
<evidence type="ECO:0000313" key="7">
    <source>
        <dbReference type="Proteomes" id="UP000009169"/>
    </source>
</evidence>
<keyword evidence="4" id="KW-0677">Repeat</keyword>
<evidence type="ECO:0000256" key="4">
    <source>
        <dbReference type="ARBA" id="ARBA00022737"/>
    </source>
</evidence>
<keyword evidence="3" id="KW-0436">Ligase</keyword>
<dbReference type="InterPro" id="IPR036736">
    <property type="entry name" value="ACP-like_sf"/>
</dbReference>
<evidence type="ECO:0000313" key="6">
    <source>
        <dbReference type="EMBL" id="EGE01903.1"/>
    </source>
</evidence>
<sequence>MPSTCAQCSLVPNIVPLIGEVKSPSQGSEFDSTSGDVVEIIKQVFQPPRRQDTCIDHMIIRRCQKQPDAPAICAWDGDLSYQQLHDASELLGSYLFQLGATPTTFIPIYLEKSKWTAVAMLGVLKAGAAFVLLDPSHPLHRLRQICSDVEATMVVGLSRDKNMADSLGGAKFVALDEEQTGRCQTPCHLPSQSFSSSPAYAVFTSGSTGRPKGVAIDHAAFTIAAHEFIQRTGLGVGSRVFQFASYAFDVSIADHLVTLTAGGCVCIPSEPDRINRLSETIHKFRANWADLTPSVARLLSPKEVPSLATLVLAGEAMRKQDITDWAPHVNLINHYGPAECAIGTTLMDLVSDLPVSRLAEYQQKIPEKVNRVDIFGEAERTLKKIWCDVLGSSPETTNRDDGFIQSGGNSIRAMQLVSAAHKLGLHLTVADIFNACTFSEVAACIKPVPELSFSKDSNEYLPFSLLGDAENQREFLQLATKECAVDKDEIEDIYPATRLQEGLMALSVQTPNAYVSQHVFRLATGVDPQRVREAWQETVRANAILRTRMIAVSTGAFQVVLQSNVEISTTQDLEQYLQDDKERPMALGKPLIRLCVSSSFVVLTLNHAIYDGVSLKLILDHFTKVHQGLSVSVPAFAPFIAYIQQQKNNHQFWQSQLINCSAPIFPALPSAGFVPRASAFLERRVTGIRQVGGHTTSNVIRLALALLISHYTNCEDIIFGVTVNGRGAPVANIDEVTGPTFSTIPMRFTVSPEQNILRALSDIQKKATDMIPFEQAGLQFIRRIGEDANTACQFQTHLVVQPQALDISQEVLVPQHGRCLDVGENAKFASYALLIVCTLDENCNAVDIAVNFDPRVITEIQVQRIVQQFGHILLQMQNPGVDMCLGQVQCASPEDLADLRRWNHSIPTSCDQCLHDMVLSKCASQPSAIAVSAWDGEFTYQELERLSGAFALRLRELNVTNDSMVPFCLDRSKWAVVSILAVLRAGGTCVLTDPSQPRARVQGIIRETGARLALYEPEALPTVAPKDPAFIVFTSGSTGKPKGIIVEHRNLATCARDQYGPMGYTPNCRILHFASYAFDLSMYETVVTLIFGGCVCVPSEEQRLADLAGCMRQYRINWAVFTPSSLRLFRPEDVPDLKVFCIGGESLTQAHVDVWAHKVKFINSYGPAETCFCTAGVIDPEKWQPGDVGDMFGGLAWITVINNPNHLAPIGAVGELVVEGPAVARGYLNNEELTRASFIDAPPWLKNWRAGGKVDRLYRTGDLVRYGDNGIICFVGRRDTQVKLRGQRVELTEVEYHLQRCFSGAEEIVAEVIVPSSPPTSKAQASLVAFVFNGDDACNRQAATCLAVPTERFSVAASLALAKLRTTLPTYMVPTILLPLASIPLTGTGKINRRELREVAANLAREKINSYLPSAEKIHATVKRPPGNEVEQKLHSICAWVLNVDPNEIGVDDDFFRLGGDSISAMQVAAKAKAVGLSITVRDIITRTTIADIASSSIRTASMAVEDEDVAEIMAPFGLSPIQTLFFDTIRENHNYFNQSFSLRLSETVGVKNLDAALQAVVAHHSMLRARFRQESNGDWVQQIQANVSKAYTLQSHIVQSTADAIRVISDSQQSLDIANGPLLRADLMEMPSGHQYLFLVAHHLVMDLVSWRIIFADLEEALRTGGKLSATPSLPFPNWCRLQAEYGKQKLLPGDVFPFDLLPSVDGFWGDVENRNTWGDIETVSFTLDMKTTASLYDGIPCLDGLQATPLELYHTALLAAFVRTFTSRPAPNIHCEGHGREVWDSSLDLSRTVGWFTTIWPCPVPCNNTFDLFTILKDVHSAHARMPSHGWGYFTSRYTNIEGREKFQPTTIPEIVLNYSGLYQQLEREGALLQQTDEFDGTTLDIIKSARRFGLIEISVGVRNGCIEFDFSYNRHMDRQEDIKCWAELCQELLVEMAEWHY</sequence>
<dbReference type="FunFam" id="3.30.559.30:FF:000002">
    <property type="entry name" value="Nonribosomal peptide synthase Pes1"/>
    <property type="match status" value="1"/>
</dbReference>
<keyword evidence="2" id="KW-0597">Phosphoprotein</keyword>
<dbReference type="Gene3D" id="3.30.559.30">
    <property type="entry name" value="Nonribosomal peptide synthetase, condensation domain"/>
    <property type="match status" value="2"/>
</dbReference>
<dbReference type="Pfam" id="PF00501">
    <property type="entry name" value="AMP-binding"/>
    <property type="match status" value="3"/>
</dbReference>
<dbReference type="VEuPathDB" id="FungiDB:TEQG_00946"/>
<dbReference type="InterPro" id="IPR006162">
    <property type="entry name" value="Ppantetheine_attach_site"/>
</dbReference>
<dbReference type="InterPro" id="IPR009081">
    <property type="entry name" value="PP-bd_ACP"/>
</dbReference>
<dbReference type="Pfam" id="PF00668">
    <property type="entry name" value="Condensation"/>
    <property type="match status" value="2"/>
</dbReference>
<evidence type="ECO:0000259" key="5">
    <source>
        <dbReference type="PROSITE" id="PS50075"/>
    </source>
</evidence>
<accession>F2PJ36</accession>
<dbReference type="Gene3D" id="3.30.300.30">
    <property type="match status" value="1"/>
</dbReference>
<dbReference type="InterPro" id="IPR001242">
    <property type="entry name" value="Condensation_dom"/>
</dbReference>
<name>F2PJ36_TRIEC</name>
<keyword evidence="1" id="KW-0596">Phosphopantetheine</keyword>
<gene>
    <name evidence="6" type="ORF">TEQG_00946</name>
</gene>
<organism evidence="6 7">
    <name type="scientific">Trichophyton equinum (strain ATCC MYA-4606 / CBS 127.97)</name>
    <name type="common">Horse ringworm fungus</name>
    <dbReference type="NCBI Taxonomy" id="559882"/>
    <lineage>
        <taxon>Eukaryota</taxon>
        <taxon>Fungi</taxon>
        <taxon>Dikarya</taxon>
        <taxon>Ascomycota</taxon>
        <taxon>Pezizomycotina</taxon>
        <taxon>Eurotiomycetes</taxon>
        <taxon>Eurotiomycetidae</taxon>
        <taxon>Onygenales</taxon>
        <taxon>Arthrodermataceae</taxon>
        <taxon>Trichophyton</taxon>
    </lineage>
</organism>
<dbReference type="CDD" id="cd05918">
    <property type="entry name" value="A_NRPS_SidN3_like"/>
    <property type="match status" value="1"/>
</dbReference>
<dbReference type="EMBL" id="DS995720">
    <property type="protein sequence ID" value="EGE01903.1"/>
    <property type="molecule type" value="Genomic_DNA"/>
</dbReference>
<dbReference type="InterPro" id="IPR023213">
    <property type="entry name" value="CAT-like_dom_sf"/>
</dbReference>
<dbReference type="eggNOG" id="KOG1178">
    <property type="taxonomic scope" value="Eukaryota"/>
</dbReference>
<reference evidence="7" key="1">
    <citation type="journal article" date="2012" name="MBio">
        <title>Comparative genome analysis of Trichophyton rubrum and related dermatophytes reveals candidate genes involved in infection.</title>
        <authorList>
            <person name="Martinez D.A."/>
            <person name="Oliver B.G."/>
            <person name="Graeser Y."/>
            <person name="Goldberg J.M."/>
            <person name="Li W."/>
            <person name="Martinez-Rossi N.M."/>
            <person name="Monod M."/>
            <person name="Shelest E."/>
            <person name="Barton R.C."/>
            <person name="Birch E."/>
            <person name="Brakhage A.A."/>
            <person name="Chen Z."/>
            <person name="Gurr S.J."/>
            <person name="Heiman D."/>
            <person name="Heitman J."/>
            <person name="Kosti I."/>
            <person name="Rossi A."/>
            <person name="Saif S."/>
            <person name="Samalova M."/>
            <person name="Saunders C.W."/>
            <person name="Shea T."/>
            <person name="Summerbell R.C."/>
            <person name="Xu J."/>
            <person name="Young S."/>
            <person name="Zeng Q."/>
            <person name="Birren B.W."/>
            <person name="Cuomo C.A."/>
            <person name="White T.C."/>
        </authorList>
    </citation>
    <scope>NUCLEOTIDE SEQUENCE [LARGE SCALE GENOMIC DNA]</scope>
    <source>
        <strain evidence="7">ATCC MYA-4606 / CBS 127.97</strain>
    </source>
</reference>
<dbReference type="SUPFAM" id="SSF52777">
    <property type="entry name" value="CoA-dependent acyltransferases"/>
    <property type="match status" value="4"/>
</dbReference>
<dbReference type="PANTHER" id="PTHR45527:SF12">
    <property type="entry name" value="NONRIBOSOMAL PEPTIDE SYNTHETASE IVOA"/>
    <property type="match status" value="1"/>
</dbReference>
<dbReference type="Gene3D" id="3.40.50.980">
    <property type="match status" value="2"/>
</dbReference>
<dbReference type="CDD" id="cd19534">
    <property type="entry name" value="E_NRPS"/>
    <property type="match status" value="1"/>
</dbReference>
<dbReference type="SUPFAM" id="SSF56801">
    <property type="entry name" value="Acetyl-CoA synthetase-like"/>
    <property type="match status" value="2"/>
</dbReference>
<dbReference type="InterPro" id="IPR020845">
    <property type="entry name" value="AMP-binding_CS"/>
</dbReference>
<dbReference type="InterPro" id="IPR000873">
    <property type="entry name" value="AMP-dep_synth/lig_dom"/>
</dbReference>
<protein>
    <submittedName>
        <fullName evidence="6">Nonribosomal peptide synthase</fullName>
    </submittedName>
</protein>
<dbReference type="Gene3D" id="3.40.50.12780">
    <property type="entry name" value="N-terminal domain of ligase-like"/>
    <property type="match status" value="1"/>
</dbReference>
<dbReference type="Pfam" id="PF00550">
    <property type="entry name" value="PP-binding"/>
    <property type="match status" value="2"/>
</dbReference>
<proteinExistence type="predicted"/>
<dbReference type="Gene3D" id="3.30.559.10">
    <property type="entry name" value="Chloramphenicol acetyltransferase-like domain"/>
    <property type="match status" value="2"/>
</dbReference>
<dbReference type="PROSITE" id="PS00012">
    <property type="entry name" value="PHOSPHOPANTETHEINE"/>
    <property type="match status" value="2"/>
</dbReference>